<dbReference type="PROSITE" id="PS40000">
    <property type="entry name" value="DM_1"/>
    <property type="match status" value="1"/>
</dbReference>
<keyword evidence="4 6" id="KW-0238">DNA-binding</keyword>
<evidence type="ECO:0000256" key="6">
    <source>
        <dbReference type="PROSITE-ProRule" id="PRU00070"/>
    </source>
</evidence>
<dbReference type="InterPro" id="IPR036407">
    <property type="entry name" value="DM_DNA-bd_sf"/>
</dbReference>
<evidence type="ECO:0000259" key="7">
    <source>
        <dbReference type="PROSITE" id="PS50809"/>
    </source>
</evidence>
<dbReference type="GeneTree" id="ENSGT00940000156282"/>
<keyword evidence="2 6" id="KW-0479">Metal-binding</keyword>
<dbReference type="FunFam" id="4.10.1040.10:FF:000001">
    <property type="entry name" value="doublesex- and mab-3-related transcription factor 1"/>
    <property type="match status" value="1"/>
</dbReference>
<evidence type="ECO:0000256" key="2">
    <source>
        <dbReference type="ARBA" id="ARBA00022723"/>
    </source>
</evidence>
<reference evidence="8" key="2">
    <citation type="submission" date="2025-09" db="UniProtKB">
        <authorList>
            <consortium name="Ensembl"/>
        </authorList>
    </citation>
    <scope>IDENTIFICATION</scope>
</reference>
<name>A0A8C4Q6U1_EPTBU</name>
<dbReference type="AlphaFoldDB" id="A0A8C4Q6U1"/>
<dbReference type="SUPFAM" id="SSF82927">
    <property type="entry name" value="Cysteine-rich DNA binding domain, (DM domain)"/>
    <property type="match status" value="1"/>
</dbReference>
<comment type="subcellular location">
    <subcellularLocation>
        <location evidence="6">Nucleus</location>
    </subcellularLocation>
</comment>
<feature type="domain" description="DM" evidence="7">
    <location>
        <begin position="28"/>
        <end position="75"/>
    </location>
</feature>
<dbReference type="GO" id="GO:0000981">
    <property type="term" value="F:DNA-binding transcription factor activity, RNA polymerase II-specific"/>
    <property type="evidence" value="ECO:0007669"/>
    <property type="project" value="TreeGrafter"/>
</dbReference>
<dbReference type="PROSITE" id="PS50809">
    <property type="entry name" value="DM_2"/>
    <property type="match status" value="1"/>
</dbReference>
<evidence type="ECO:0000313" key="9">
    <source>
        <dbReference type="Proteomes" id="UP000694388"/>
    </source>
</evidence>
<dbReference type="SMART" id="SM00301">
    <property type="entry name" value="DM"/>
    <property type="match status" value="1"/>
</dbReference>
<dbReference type="GO" id="GO:0046872">
    <property type="term" value="F:metal ion binding"/>
    <property type="evidence" value="ECO:0007669"/>
    <property type="project" value="UniProtKB-KW"/>
</dbReference>
<organism evidence="8 9">
    <name type="scientific">Eptatretus burgeri</name>
    <name type="common">Inshore hagfish</name>
    <dbReference type="NCBI Taxonomy" id="7764"/>
    <lineage>
        <taxon>Eukaryota</taxon>
        <taxon>Metazoa</taxon>
        <taxon>Chordata</taxon>
        <taxon>Craniata</taxon>
        <taxon>Vertebrata</taxon>
        <taxon>Cyclostomata</taxon>
        <taxon>Myxini</taxon>
        <taxon>Myxiniformes</taxon>
        <taxon>Myxinidae</taxon>
        <taxon>Eptatretinae</taxon>
        <taxon>Eptatretus</taxon>
    </lineage>
</organism>
<evidence type="ECO:0000256" key="5">
    <source>
        <dbReference type="ARBA" id="ARBA00023242"/>
    </source>
</evidence>
<evidence type="ECO:0000313" key="8">
    <source>
        <dbReference type="Ensembl" id="ENSEBUP00000010704.1"/>
    </source>
</evidence>
<keyword evidence="5 6" id="KW-0539">Nucleus</keyword>
<comment type="similarity">
    <text evidence="1">Belongs to the DMRT family.</text>
</comment>
<dbReference type="Ensembl" id="ENSEBUT00000011256.1">
    <property type="protein sequence ID" value="ENSEBUP00000010704.1"/>
    <property type="gene ID" value="ENSEBUG00000006886.1"/>
</dbReference>
<dbReference type="GO" id="GO:0007548">
    <property type="term" value="P:sex differentiation"/>
    <property type="evidence" value="ECO:0007669"/>
    <property type="project" value="TreeGrafter"/>
</dbReference>
<dbReference type="Pfam" id="PF00751">
    <property type="entry name" value="DM"/>
    <property type="match status" value="1"/>
</dbReference>
<dbReference type="PANTHER" id="PTHR12322:SF53">
    <property type="entry name" value="DOUBLESEX-MAB RELATED 11E"/>
    <property type="match status" value="1"/>
</dbReference>
<dbReference type="PANTHER" id="PTHR12322">
    <property type="entry name" value="DOUBLESEX AND MAB-3 RELATED TRANSCRIPTION FACTOR DMRT"/>
    <property type="match status" value="1"/>
</dbReference>
<reference evidence="8" key="1">
    <citation type="submission" date="2025-08" db="UniProtKB">
        <authorList>
            <consortium name="Ensembl"/>
        </authorList>
    </citation>
    <scope>IDENTIFICATION</scope>
</reference>
<dbReference type="InterPro" id="IPR001275">
    <property type="entry name" value="DM_DNA-bd"/>
</dbReference>
<keyword evidence="3 6" id="KW-0862">Zinc</keyword>
<dbReference type="InterPro" id="IPR026607">
    <property type="entry name" value="DMRT"/>
</dbReference>
<evidence type="ECO:0000256" key="4">
    <source>
        <dbReference type="ARBA" id="ARBA00023125"/>
    </source>
</evidence>
<dbReference type="GO" id="GO:0000978">
    <property type="term" value="F:RNA polymerase II cis-regulatory region sequence-specific DNA binding"/>
    <property type="evidence" value="ECO:0007669"/>
    <property type="project" value="TreeGrafter"/>
</dbReference>
<accession>A0A8C4Q6U1</accession>
<dbReference type="Proteomes" id="UP000694388">
    <property type="component" value="Unplaced"/>
</dbReference>
<feature type="DNA-binding region" description="DM" evidence="6">
    <location>
        <begin position="28"/>
        <end position="75"/>
    </location>
</feature>
<dbReference type="Gene3D" id="4.10.1040.10">
    <property type="entry name" value="DM DNA-binding domain"/>
    <property type="match status" value="1"/>
</dbReference>
<dbReference type="GO" id="GO:0005634">
    <property type="term" value="C:nucleus"/>
    <property type="evidence" value="ECO:0007669"/>
    <property type="project" value="UniProtKB-SubCell"/>
</dbReference>
<keyword evidence="9" id="KW-1185">Reference proteome</keyword>
<protein>
    <submittedName>
        <fullName evidence="8">Doublesex and mab-3 related transcription factor 2b</fullName>
    </submittedName>
</protein>
<evidence type="ECO:0000256" key="3">
    <source>
        <dbReference type="ARBA" id="ARBA00022833"/>
    </source>
</evidence>
<sequence>LRTVPWTLWLPDEAPPPVSRRLARTPKCARCRNHGVVSCLKGHKRQCRWRDCACANCLLVVERQRVMAAQVALRRQQAGQVWKCVLHPPPRTLKPPTLLAKSIVEGLHNHNSLFDSTTLCSTPPLPPPLSTRMRKRRAFADKELESAMLCHELATTPLIQPLHFLPSIPMQGFVLPKPTPASVTCPFNLSHPWAKGESTAIERPSIVSLAALRPSGLTWPGVFGNQGTLQPSAFSPLAAWQTDREPCKDFSTLGPSKSLKVASSGNKLPGIGLRCPESASKGASKLPFSIEALLKDKIVTLHTYRPAVQ</sequence>
<proteinExistence type="inferred from homology"/>
<evidence type="ECO:0000256" key="1">
    <source>
        <dbReference type="ARBA" id="ARBA00006834"/>
    </source>
</evidence>